<sequence length="99" mass="11577">MDFEQKEGRCYWTVSHKSVIKPPPGVHLAVGNSIQIQNQRTVKSSDNQYTMYAVGSEIVRRNLEMEHIQRFRAIEAVVDFQRQDVVDELIRNATQQRME</sequence>
<dbReference type="Proteomes" id="UP001165122">
    <property type="component" value="Unassembled WGS sequence"/>
</dbReference>
<proteinExistence type="predicted"/>
<organism evidence="1 2">
    <name type="scientific">Triparma laevis f. longispina</name>
    <dbReference type="NCBI Taxonomy" id="1714387"/>
    <lineage>
        <taxon>Eukaryota</taxon>
        <taxon>Sar</taxon>
        <taxon>Stramenopiles</taxon>
        <taxon>Ochrophyta</taxon>
        <taxon>Bolidophyceae</taxon>
        <taxon>Parmales</taxon>
        <taxon>Triparmaceae</taxon>
        <taxon>Triparma</taxon>
    </lineage>
</organism>
<comment type="caution">
    <text evidence="1">The sequence shown here is derived from an EMBL/GenBank/DDBJ whole genome shotgun (WGS) entry which is preliminary data.</text>
</comment>
<dbReference type="EMBL" id="BRXW01000164">
    <property type="protein sequence ID" value="GMI11547.1"/>
    <property type="molecule type" value="Genomic_DNA"/>
</dbReference>
<protein>
    <submittedName>
        <fullName evidence="1">Uncharacterized protein</fullName>
    </submittedName>
</protein>
<gene>
    <name evidence="1" type="ORF">TrLO_g7486</name>
</gene>
<evidence type="ECO:0000313" key="1">
    <source>
        <dbReference type="EMBL" id="GMI11547.1"/>
    </source>
</evidence>
<accession>A0A9W7FG50</accession>
<evidence type="ECO:0000313" key="2">
    <source>
        <dbReference type="Proteomes" id="UP001165122"/>
    </source>
</evidence>
<reference evidence="2" key="1">
    <citation type="journal article" date="2023" name="Commun. Biol.">
        <title>Genome analysis of Parmales, the sister group of diatoms, reveals the evolutionary specialization of diatoms from phago-mixotrophs to photoautotrophs.</title>
        <authorList>
            <person name="Ban H."/>
            <person name="Sato S."/>
            <person name="Yoshikawa S."/>
            <person name="Yamada K."/>
            <person name="Nakamura Y."/>
            <person name="Ichinomiya M."/>
            <person name="Sato N."/>
            <person name="Blanc-Mathieu R."/>
            <person name="Endo H."/>
            <person name="Kuwata A."/>
            <person name="Ogata H."/>
        </authorList>
    </citation>
    <scope>NUCLEOTIDE SEQUENCE [LARGE SCALE GENOMIC DNA]</scope>
    <source>
        <strain evidence="2">NIES 3700</strain>
    </source>
</reference>
<dbReference type="AlphaFoldDB" id="A0A9W7FG50"/>
<name>A0A9W7FG50_9STRA</name>
<keyword evidence="2" id="KW-1185">Reference proteome</keyword>